<dbReference type="GO" id="GO:0022857">
    <property type="term" value="F:transmembrane transporter activity"/>
    <property type="evidence" value="ECO:0007669"/>
    <property type="project" value="InterPro"/>
</dbReference>
<feature type="transmembrane region" description="Helical" evidence="1">
    <location>
        <begin position="40"/>
        <end position="63"/>
    </location>
</feature>
<evidence type="ECO:0000313" key="2">
    <source>
        <dbReference type="EMBL" id="SDD46576.1"/>
    </source>
</evidence>
<proteinExistence type="predicted"/>
<evidence type="ECO:0000313" key="3">
    <source>
        <dbReference type="Proteomes" id="UP000198666"/>
    </source>
</evidence>
<dbReference type="EMBL" id="FMZB01000011">
    <property type="protein sequence ID" value="SDD46576.1"/>
    <property type="molecule type" value="Genomic_DNA"/>
</dbReference>
<keyword evidence="3" id="KW-1185">Reference proteome</keyword>
<keyword evidence="1" id="KW-0472">Membrane</keyword>
<keyword evidence="1" id="KW-0812">Transmembrane</keyword>
<gene>
    <name evidence="2" type="ORF">SAMN05421663_11163</name>
</gene>
<dbReference type="OrthoDB" id="5198189at2"/>
<protein>
    <submittedName>
        <fullName evidence="2">Energy-coupling factor transport system substrate-specific component</fullName>
    </submittedName>
</protein>
<feature type="transmembrane region" description="Helical" evidence="1">
    <location>
        <begin position="75"/>
        <end position="95"/>
    </location>
</feature>
<keyword evidence="1" id="KW-1133">Transmembrane helix</keyword>
<sequence length="177" mass="19598">MFSTRKLTLMAMLTALAAVGRIYANVLFPFLSNMQPMTSVIIICALLLGPIAGIIIAVLSTLLSNMILGMGIWTVWQMLAWGLIGLSFGLMGKLWRNPPPLIPMTIASILTGYAYGFLISLPNVFIMEHFLAYYVAGLSFDTMHAIGNGIFFFILYPVLRRLFAKWIPAPMKRTTSS</sequence>
<dbReference type="AlphaFoldDB" id="A0A1G6V0U2"/>
<accession>A0A1G6V0U2</accession>
<dbReference type="STRING" id="361279.SAMN05421663_11163"/>
<evidence type="ECO:0000256" key="1">
    <source>
        <dbReference type="SAM" id="Phobius"/>
    </source>
</evidence>
<feature type="transmembrane region" description="Helical" evidence="1">
    <location>
        <begin position="101"/>
        <end position="119"/>
    </location>
</feature>
<dbReference type="Gene3D" id="1.10.1760.20">
    <property type="match status" value="1"/>
</dbReference>
<reference evidence="3" key="1">
    <citation type="submission" date="2016-10" db="EMBL/GenBank/DDBJ databases">
        <authorList>
            <person name="Varghese N."/>
            <person name="Submissions S."/>
        </authorList>
    </citation>
    <scope>NUCLEOTIDE SEQUENCE [LARGE SCALE GENOMIC DNA]</scope>
    <source>
        <strain evidence="3">DSM 21620</strain>
    </source>
</reference>
<name>A0A1G6V0U2_9BACI</name>
<dbReference type="InterPro" id="IPR024529">
    <property type="entry name" value="ECF_trnsprt_substrate-spec"/>
</dbReference>
<organism evidence="2 3">
    <name type="scientific">Terribacillus halophilus</name>
    <dbReference type="NCBI Taxonomy" id="361279"/>
    <lineage>
        <taxon>Bacteria</taxon>
        <taxon>Bacillati</taxon>
        <taxon>Bacillota</taxon>
        <taxon>Bacilli</taxon>
        <taxon>Bacillales</taxon>
        <taxon>Bacillaceae</taxon>
        <taxon>Terribacillus</taxon>
    </lineage>
</organism>
<feature type="transmembrane region" description="Helical" evidence="1">
    <location>
        <begin position="131"/>
        <end position="156"/>
    </location>
</feature>
<dbReference type="Proteomes" id="UP000198666">
    <property type="component" value="Unassembled WGS sequence"/>
</dbReference>
<dbReference type="RefSeq" id="WP_093728323.1">
    <property type="nucleotide sequence ID" value="NZ_FMZB01000011.1"/>
</dbReference>
<dbReference type="Pfam" id="PF12822">
    <property type="entry name" value="ECF_trnsprt"/>
    <property type="match status" value="1"/>
</dbReference>